<reference evidence="2" key="1">
    <citation type="journal article" date="2018" name="Vet. Microbiol.">
        <title>Molecular epidemiology of methicillin-resistant staphylococci amongst veterinary personnel, personnel-owned pets, patients and the hospital environment of two companion animal veterinary hospitals.</title>
        <authorList>
            <person name="Worthing K.A."/>
            <person name="Brown J."/>
            <person name="Gerber L."/>
            <person name="Abraham S."/>
            <person name="Trott D."/>
            <person name="Norris J.M."/>
        </authorList>
    </citation>
    <scope>NUCLEOTIDE SEQUENCE [LARGE SCALE GENOMIC DNA]</scope>
    <source>
        <strain evidence="2">ST496-2</strain>
    </source>
</reference>
<name>A0A3D8YIY3_STAPS</name>
<gene>
    <name evidence="1" type="ORF">DV961_14020</name>
</gene>
<accession>A0A3D8YIY3</accession>
<evidence type="ECO:0000313" key="1">
    <source>
        <dbReference type="EMBL" id="REA79772.1"/>
    </source>
</evidence>
<feature type="non-terminal residue" evidence="1">
    <location>
        <position position="22"/>
    </location>
</feature>
<dbReference type="Proteomes" id="UP000256409">
    <property type="component" value="Unassembled WGS sequence"/>
</dbReference>
<organism evidence="1 2">
    <name type="scientific">Staphylococcus pseudintermedius</name>
    <dbReference type="NCBI Taxonomy" id="283734"/>
    <lineage>
        <taxon>Bacteria</taxon>
        <taxon>Bacillati</taxon>
        <taxon>Bacillota</taxon>
        <taxon>Bacilli</taxon>
        <taxon>Bacillales</taxon>
        <taxon>Staphylococcaceae</taxon>
        <taxon>Staphylococcus</taxon>
        <taxon>Staphylococcus intermedius group</taxon>
    </lineage>
</organism>
<dbReference type="AlphaFoldDB" id="A0A3D8YIY3"/>
<comment type="caution">
    <text evidence="1">The sequence shown here is derived from an EMBL/GenBank/DDBJ whole genome shotgun (WGS) entry which is preliminary data.</text>
</comment>
<protein>
    <submittedName>
        <fullName evidence="1">Molybdenum ABC transporter ModB</fullName>
    </submittedName>
</protein>
<dbReference type="EMBL" id="QQPC01000291">
    <property type="protein sequence ID" value="REA79772.1"/>
    <property type="molecule type" value="Genomic_DNA"/>
</dbReference>
<sequence>MDHEFLITMRLSFSLAFITTLI</sequence>
<evidence type="ECO:0000313" key="2">
    <source>
        <dbReference type="Proteomes" id="UP000256409"/>
    </source>
</evidence>
<proteinExistence type="predicted"/>